<proteinExistence type="predicted"/>
<dbReference type="Gramene" id="Psat04G0221400-T1">
    <property type="protein sequence ID" value="KAI5417517.1"/>
    <property type="gene ID" value="KIW84_042214"/>
</dbReference>
<accession>A0A9D5AMF7</accession>
<dbReference type="AlphaFoldDB" id="A0A9D5AMF7"/>
<name>A0A9D5AMF7_PEA</name>
<keyword evidence="2" id="KW-1185">Reference proteome</keyword>
<gene>
    <name evidence="1" type="ORF">KIW84_042214</name>
</gene>
<evidence type="ECO:0000313" key="1">
    <source>
        <dbReference type="EMBL" id="KAI5417517.1"/>
    </source>
</evidence>
<dbReference type="CDD" id="cd09272">
    <property type="entry name" value="RNase_HI_RT_Ty1"/>
    <property type="match status" value="1"/>
</dbReference>
<sequence length="272" mass="31566">MAAQPKTFRWRGVFAKEILCRLSCFCLRLKGFWEAPSTFLACGASIVQFQFLGISVGANPRRQTTWRPLLDKLRNRLSMWKVKFISLGAHLKHKVANMGDWLENRWVWDVKLAENTLLQEEEDAELDSLLSILQDVQGKRQVDDSFMWWRNKFGFTVECAEAEYRSMAQLAAEILWVQSLLLELHCKIFIPKLLCDNLSTVTLAHNPVLHNRTKHMELDIFFVREKVLSKSLIVEHVPAMDKWADALTKPLSAAKFFPLRDKLRVQQADYVC</sequence>
<evidence type="ECO:0000313" key="2">
    <source>
        <dbReference type="Proteomes" id="UP001058974"/>
    </source>
</evidence>
<dbReference type="Proteomes" id="UP001058974">
    <property type="component" value="Chromosome 4"/>
</dbReference>
<protein>
    <submittedName>
        <fullName evidence="1">Uncharacterized protein</fullName>
    </submittedName>
</protein>
<dbReference type="EMBL" id="JAMSHJ010000004">
    <property type="protein sequence ID" value="KAI5417517.1"/>
    <property type="molecule type" value="Genomic_DNA"/>
</dbReference>
<organism evidence="1 2">
    <name type="scientific">Pisum sativum</name>
    <name type="common">Garden pea</name>
    <name type="synonym">Lathyrus oleraceus</name>
    <dbReference type="NCBI Taxonomy" id="3888"/>
    <lineage>
        <taxon>Eukaryota</taxon>
        <taxon>Viridiplantae</taxon>
        <taxon>Streptophyta</taxon>
        <taxon>Embryophyta</taxon>
        <taxon>Tracheophyta</taxon>
        <taxon>Spermatophyta</taxon>
        <taxon>Magnoliopsida</taxon>
        <taxon>eudicotyledons</taxon>
        <taxon>Gunneridae</taxon>
        <taxon>Pentapetalae</taxon>
        <taxon>rosids</taxon>
        <taxon>fabids</taxon>
        <taxon>Fabales</taxon>
        <taxon>Fabaceae</taxon>
        <taxon>Papilionoideae</taxon>
        <taxon>50 kb inversion clade</taxon>
        <taxon>NPAAA clade</taxon>
        <taxon>Hologalegina</taxon>
        <taxon>IRL clade</taxon>
        <taxon>Fabeae</taxon>
        <taxon>Lathyrus</taxon>
    </lineage>
</organism>
<dbReference type="PANTHER" id="PTHR11439">
    <property type="entry name" value="GAG-POL-RELATED RETROTRANSPOSON"/>
    <property type="match status" value="1"/>
</dbReference>
<comment type="caution">
    <text evidence="1">The sequence shown here is derived from an EMBL/GenBank/DDBJ whole genome shotgun (WGS) entry which is preliminary data.</text>
</comment>
<dbReference type="PANTHER" id="PTHR11439:SF524">
    <property type="entry name" value="RNA-DIRECTED DNA POLYMERASE, PROTEIN KINASE RLK-PELLE-DLSV FAMILY"/>
    <property type="match status" value="1"/>
</dbReference>
<reference evidence="1 2" key="1">
    <citation type="journal article" date="2022" name="Nat. Genet.">
        <title>Improved pea reference genome and pan-genome highlight genomic features and evolutionary characteristics.</title>
        <authorList>
            <person name="Yang T."/>
            <person name="Liu R."/>
            <person name="Luo Y."/>
            <person name="Hu S."/>
            <person name="Wang D."/>
            <person name="Wang C."/>
            <person name="Pandey M.K."/>
            <person name="Ge S."/>
            <person name="Xu Q."/>
            <person name="Li N."/>
            <person name="Li G."/>
            <person name="Huang Y."/>
            <person name="Saxena R.K."/>
            <person name="Ji Y."/>
            <person name="Li M."/>
            <person name="Yan X."/>
            <person name="He Y."/>
            <person name="Liu Y."/>
            <person name="Wang X."/>
            <person name="Xiang C."/>
            <person name="Varshney R.K."/>
            <person name="Ding H."/>
            <person name="Gao S."/>
            <person name="Zong X."/>
        </authorList>
    </citation>
    <scope>NUCLEOTIDE SEQUENCE [LARGE SCALE GENOMIC DNA]</scope>
    <source>
        <strain evidence="1 2">cv. Zhongwan 6</strain>
    </source>
</reference>